<dbReference type="EMBL" id="BAAAZR010000004">
    <property type="protein sequence ID" value="GAA3805117.1"/>
    <property type="molecule type" value="Genomic_DNA"/>
</dbReference>
<evidence type="ECO:0000259" key="6">
    <source>
        <dbReference type="SMART" id="SM00560"/>
    </source>
</evidence>
<evidence type="ECO:0000256" key="2">
    <source>
        <dbReference type="ARBA" id="ARBA00022525"/>
    </source>
</evidence>
<proteinExistence type="predicted"/>
<organism evidence="7 8">
    <name type="scientific">Sphaerisporangium flaviroseum</name>
    <dbReference type="NCBI Taxonomy" id="509199"/>
    <lineage>
        <taxon>Bacteria</taxon>
        <taxon>Bacillati</taxon>
        <taxon>Actinomycetota</taxon>
        <taxon>Actinomycetes</taxon>
        <taxon>Streptosporangiales</taxon>
        <taxon>Streptosporangiaceae</taxon>
        <taxon>Sphaerisporangium</taxon>
    </lineage>
</organism>
<dbReference type="Gene3D" id="2.60.120.200">
    <property type="match status" value="2"/>
</dbReference>
<keyword evidence="8" id="KW-1185">Reference proteome</keyword>
<dbReference type="SMART" id="SM00560">
    <property type="entry name" value="LamGL"/>
    <property type="match status" value="1"/>
</dbReference>
<reference evidence="8" key="1">
    <citation type="journal article" date="2019" name="Int. J. Syst. Evol. Microbiol.">
        <title>The Global Catalogue of Microorganisms (GCM) 10K type strain sequencing project: providing services to taxonomists for standard genome sequencing and annotation.</title>
        <authorList>
            <consortium name="The Broad Institute Genomics Platform"/>
            <consortium name="The Broad Institute Genome Sequencing Center for Infectious Disease"/>
            <person name="Wu L."/>
            <person name="Ma J."/>
        </authorList>
    </citation>
    <scope>NUCLEOTIDE SEQUENCE [LARGE SCALE GENOMIC DNA]</scope>
    <source>
        <strain evidence="8">JCM 16908</strain>
    </source>
</reference>
<dbReference type="InterPro" id="IPR025141">
    <property type="entry name" value="DUF4082"/>
</dbReference>
<feature type="compositionally biased region" description="Basic and acidic residues" evidence="5">
    <location>
        <begin position="59"/>
        <end position="71"/>
    </location>
</feature>
<feature type="region of interest" description="Disordered" evidence="5">
    <location>
        <begin position="1"/>
        <end position="30"/>
    </location>
</feature>
<evidence type="ECO:0000256" key="5">
    <source>
        <dbReference type="SAM" id="MobiDB-lite"/>
    </source>
</evidence>
<dbReference type="InterPro" id="IPR014755">
    <property type="entry name" value="Cu-Rt/internalin_Ig-like"/>
</dbReference>
<feature type="region of interest" description="Disordered" evidence="5">
    <location>
        <begin position="43"/>
        <end position="71"/>
    </location>
</feature>
<dbReference type="Proteomes" id="UP001500888">
    <property type="component" value="Unassembled WGS sequence"/>
</dbReference>
<feature type="region of interest" description="Disordered" evidence="5">
    <location>
        <begin position="746"/>
        <end position="775"/>
    </location>
</feature>
<evidence type="ECO:0000256" key="4">
    <source>
        <dbReference type="ARBA" id="ARBA00023157"/>
    </source>
</evidence>
<dbReference type="NCBIfam" id="NF033679">
    <property type="entry name" value="DNRLRE_dom"/>
    <property type="match status" value="1"/>
</dbReference>
<dbReference type="Pfam" id="PF13313">
    <property type="entry name" value="DUF4082"/>
    <property type="match status" value="2"/>
</dbReference>
<dbReference type="Pfam" id="PF24517">
    <property type="entry name" value="CBM96"/>
    <property type="match status" value="1"/>
</dbReference>
<dbReference type="Pfam" id="PF13205">
    <property type="entry name" value="Big_5"/>
    <property type="match status" value="1"/>
</dbReference>
<dbReference type="InterPro" id="IPR029476">
    <property type="entry name" value="DNase_NucA_NucB"/>
</dbReference>
<dbReference type="Gene3D" id="2.60.40.1220">
    <property type="match status" value="1"/>
</dbReference>
<dbReference type="Pfam" id="PF13385">
    <property type="entry name" value="Laminin_G_3"/>
    <property type="match status" value="1"/>
</dbReference>
<keyword evidence="3" id="KW-0732">Signal</keyword>
<dbReference type="InterPro" id="IPR006558">
    <property type="entry name" value="LamG-like"/>
</dbReference>
<accession>A0ABP7HXE9</accession>
<evidence type="ECO:0000256" key="1">
    <source>
        <dbReference type="ARBA" id="ARBA00004613"/>
    </source>
</evidence>
<comment type="caution">
    <text evidence="7">The sequence shown here is derived from an EMBL/GenBank/DDBJ whole genome shotgun (WGS) entry which is preliminary data.</text>
</comment>
<gene>
    <name evidence="7" type="ORF">GCM10022226_26280</name>
</gene>
<evidence type="ECO:0000313" key="7">
    <source>
        <dbReference type="EMBL" id="GAA3805117.1"/>
    </source>
</evidence>
<dbReference type="Pfam" id="PF14040">
    <property type="entry name" value="DNase_NucA_NucB"/>
    <property type="match status" value="1"/>
</dbReference>
<evidence type="ECO:0000313" key="8">
    <source>
        <dbReference type="Proteomes" id="UP001500888"/>
    </source>
</evidence>
<keyword evidence="4" id="KW-1015">Disulfide bond</keyword>
<sequence length="1854" mass="200176">MGLIQGRGGLPSSPSSARRRRRRPANATAATLTATMIISLAAAPSWAQQEPPSPTQNHAAEHAPEGGTRVRDKVVEAAKEKARTTGKRVEIPSRQTETSTLYANPDGKTLRMEQHLQPIRVKNAKGDGFTPIDTTLVEVDGAIKPKVAKGDLTLSAGGDTAVMKSKGANTTARIDAPGKLPTPKLNGSIATYPSVYGKGIDLVVIATPTGFRQQIVIRERPTGPVTFRIPMVPPKGFSLGASAKGQPTLKSDNGARALDIRPAALLDAVAGDPNGDIEAAKVGKAAVSLDGSALVYRPDPAFLADPATSYPVTMAAVDDDWYECTLGDRTKPCPAGDPMDTFINDVDRTDSWDNFRQDAIWVGKSNTGSKRWRGYIQFPLPPQSDLFWGSTIQNADLELWNYLSHTCGERVGSGITARRITSDWDELTLTWNSQPSVTNVGADTEYGAYSTDCTGSMNYAHDLIHSVNPIVQAWADGHPNYGIQLRAGNESDLQNWRRYRSREQTDGYPAHGPRLTVDFEPPVPPRRETVVISAPEPLTTFPEYEEALEMSMHVPDAPVAPESLLISEQVASAAWMHRDGQAYLVGTDMLDSAEPSPGGPDTTDPDGEDILPPRVVANEPASDATKVPLDAKVRVTFSEPIDEAELSVKTSQGAVIEGTVARDAPQKVVTFTPQRPLSPGETYTVDVSGAIDAWENAMVPYSWSFRTDEQVAAHWTFDEGTGKIAADSSEEAHNATLNDRAAWIPGKSGNAVSNTRSQAAGPGAPAGSSPVSGLTFEDHSDNGYVLFTGADGSQLTYTRQADGTYKRDSDPTDASKVVKDSSTQFTHTAADGAKTVFKAVSMSGTAPAHLFADTATPAVPAVDESDALELGVKFTADQPGLITGVRFYKGPGNTGTHIGNLWTTSGQNLATGTFTGETESGWQTLTFAAPVQVAPGTTYVASYFAPAGHYSFNDNFFSTATDSPPLHAPATTDVYGGNGVYAYGTSSLMPSGSYHGGNYWVDVEFVPNQGQRDPALSTVSTKHLFGPSVTPGTAASTDPDSLELGVKFTADKPGFITGIRFYKGQGNTGAHVGNLWTASGQNLATGTFTDETASGWQTLTFAAPVQVTSGTTYVVSYFAPAGHYAFDANYFATATDSPPLHAPATTEVYGGNGVYAYGPASQFPASTYGAGNYWVDVNFASDLTRWVASSIQPAEEPLAQTADPVLRTDESFTISAWLRWNDKDGDYRVIEQKGTHQAPFRLGNTPDRGLVFTLTSADTGDATTEGVLSDVEPPVNEWFHLAGVYDATAKTATLYLNGNPIGTAQLTYSTWNANAPSRLGSSMIGAIDEVKLYQRALNSSDVTGLYAGPLGVAVQRGSAPEEKTSSAKAKTAGSVSASGFDYERIDLQDCKDKAVSDSKYYQARIQEMPYNSCWSSYLYVQDFEEDPISRTMRKAATSGNIFKQLKKKFGSAIFKDDDLFRFRATWVIHSYLGDETGEEVVRGAGNGLIPQDMKVFTRLDEIAVTDGDGRVKLTSADIEGLDLSLGVSAGTKKPGSGCSVRSGDTQRKDVSIWHTDPDDVFTIRASTSNHDNATCTILPMIFVYDDPLEPMPFHLWSQVVLDENGKTVGVRRKGGGNASDTYWAPNFRCDWKPFGVSGERNDGVPDRVGGCINTRSSRVFRMSKSRNANFLEVINHIEDALDWRPNVYTFPPVRAGHDWTKPEFPPTRKVLGNEQGKNIPGDWANLESWPLVKLPADEAKINREFFSNIPMHMDVGTPEEKHWVKTFGTNYCKYYFREKYPKTSDPNALPPSAYLECDEYPFASTHQGASTANGQYSLRAVRGTHNQAHGMAIKNFYADYRVGAENPFWVLIEP</sequence>
<keyword evidence="2" id="KW-0964">Secreted</keyword>
<dbReference type="SUPFAM" id="SSF49899">
    <property type="entry name" value="Concanavalin A-like lectins/glucanases"/>
    <property type="match status" value="1"/>
</dbReference>
<feature type="compositionally biased region" description="Polar residues" evidence="5">
    <location>
        <begin position="46"/>
        <end position="58"/>
    </location>
</feature>
<dbReference type="InterPro" id="IPR032812">
    <property type="entry name" value="SbsA_Ig"/>
</dbReference>
<comment type="subcellular location">
    <subcellularLocation>
        <location evidence="1">Secreted</location>
    </subcellularLocation>
</comment>
<feature type="compositionally biased region" description="Low complexity" evidence="5">
    <location>
        <begin position="757"/>
        <end position="773"/>
    </location>
</feature>
<dbReference type="InterPro" id="IPR055372">
    <property type="entry name" value="CBM96"/>
</dbReference>
<dbReference type="InterPro" id="IPR013320">
    <property type="entry name" value="ConA-like_dom_sf"/>
</dbReference>
<evidence type="ECO:0000256" key="3">
    <source>
        <dbReference type="ARBA" id="ARBA00022729"/>
    </source>
</evidence>
<protein>
    <recommendedName>
        <fullName evidence="6">LamG-like jellyroll fold domain-containing protein</fullName>
    </recommendedName>
</protein>
<name>A0ABP7HXE9_9ACTN</name>
<feature type="domain" description="LamG-like jellyroll fold" evidence="6">
    <location>
        <begin position="1210"/>
        <end position="1340"/>
    </location>
</feature>
<feature type="region of interest" description="Disordered" evidence="5">
    <location>
        <begin position="590"/>
        <end position="609"/>
    </location>
</feature>